<reference evidence="2" key="1">
    <citation type="submission" date="2020-04" db="EMBL/GenBank/DDBJ databases">
        <title>Hybrid Assembly of Korean Phytophthora infestans isolates.</title>
        <authorList>
            <person name="Prokchorchik M."/>
            <person name="Lee Y."/>
            <person name="Seo J."/>
            <person name="Cho J.-H."/>
            <person name="Park Y.-E."/>
            <person name="Jang D.-C."/>
            <person name="Im J.-S."/>
            <person name="Choi J.-G."/>
            <person name="Park H.-J."/>
            <person name="Lee G.-B."/>
            <person name="Lee Y.-G."/>
            <person name="Hong S.-Y."/>
            <person name="Cho K."/>
            <person name="Sohn K.H."/>
        </authorList>
    </citation>
    <scope>NUCLEOTIDE SEQUENCE</scope>
    <source>
        <strain evidence="2">KR_1_A1</strain>
    </source>
</reference>
<comment type="caution">
    <text evidence="2">The sequence shown here is derived from an EMBL/GenBank/DDBJ whole genome shotgun (WGS) entry which is preliminary data.</text>
</comment>
<dbReference type="AlphaFoldDB" id="A0A833WJ33"/>
<evidence type="ECO:0000313" key="3">
    <source>
        <dbReference type="Proteomes" id="UP000602510"/>
    </source>
</evidence>
<keyword evidence="1" id="KW-0732">Signal</keyword>
<protein>
    <submittedName>
        <fullName evidence="2">Uncharacterized protein</fullName>
    </submittedName>
</protein>
<keyword evidence="3" id="KW-1185">Reference proteome</keyword>
<gene>
    <name evidence="2" type="ORF">GN244_ATG19282</name>
</gene>
<organism evidence="2 3">
    <name type="scientific">Phytophthora infestans</name>
    <name type="common">Potato late blight agent</name>
    <name type="synonym">Botrytis infestans</name>
    <dbReference type="NCBI Taxonomy" id="4787"/>
    <lineage>
        <taxon>Eukaryota</taxon>
        <taxon>Sar</taxon>
        <taxon>Stramenopiles</taxon>
        <taxon>Oomycota</taxon>
        <taxon>Peronosporomycetes</taxon>
        <taxon>Peronosporales</taxon>
        <taxon>Peronosporaceae</taxon>
        <taxon>Phytophthora</taxon>
    </lineage>
</organism>
<dbReference type="Proteomes" id="UP000602510">
    <property type="component" value="Unassembled WGS sequence"/>
</dbReference>
<proteinExistence type="predicted"/>
<accession>A0A833WJ33</accession>
<evidence type="ECO:0000313" key="2">
    <source>
        <dbReference type="EMBL" id="KAF4029031.1"/>
    </source>
</evidence>
<name>A0A833WJ33_PHYIN</name>
<evidence type="ECO:0000256" key="1">
    <source>
        <dbReference type="SAM" id="SignalP"/>
    </source>
</evidence>
<feature type="signal peptide" evidence="1">
    <location>
        <begin position="1"/>
        <end position="21"/>
    </location>
</feature>
<dbReference type="Gene3D" id="2.60.20.10">
    <property type="entry name" value="Crystallins"/>
    <property type="match status" value="1"/>
</dbReference>
<sequence length="155" mass="17648">MFIQKLTALLLLLVVFVSVRATDIWFYDDDDYDKHKTFKRFNFGTAQRCYSIADCFNNKASSVSWINAPKAAWLAFYDDEECRGTQYVSRSTPSGEMKFAPVGLNNKISSFMQWEYAAFPLKGFVDICNDAAILTPANTTDASDATEMNETIDYY</sequence>
<feature type="chain" id="PRO_5033021597" evidence="1">
    <location>
        <begin position="22"/>
        <end position="155"/>
    </location>
</feature>
<dbReference type="EMBL" id="WSZM01000908">
    <property type="protein sequence ID" value="KAF4029031.1"/>
    <property type="molecule type" value="Genomic_DNA"/>
</dbReference>